<comment type="catalytic activity">
    <reaction evidence="11">
        <text>L-seryl-[protein] + ATP = O-phospho-L-seryl-[protein] + ADP + H(+)</text>
        <dbReference type="Rhea" id="RHEA:17989"/>
        <dbReference type="Rhea" id="RHEA-COMP:9863"/>
        <dbReference type="Rhea" id="RHEA-COMP:11604"/>
        <dbReference type="ChEBI" id="CHEBI:15378"/>
        <dbReference type="ChEBI" id="CHEBI:29999"/>
        <dbReference type="ChEBI" id="CHEBI:30616"/>
        <dbReference type="ChEBI" id="CHEBI:83421"/>
        <dbReference type="ChEBI" id="CHEBI:456216"/>
        <dbReference type="EC" id="2.7.11.1"/>
    </reaction>
</comment>
<comment type="catalytic activity">
    <reaction evidence="10">
        <text>L-threonyl-[protein] + ATP = O-phospho-L-threonyl-[protein] + ADP + H(+)</text>
        <dbReference type="Rhea" id="RHEA:46608"/>
        <dbReference type="Rhea" id="RHEA-COMP:11060"/>
        <dbReference type="Rhea" id="RHEA-COMP:11605"/>
        <dbReference type="ChEBI" id="CHEBI:15378"/>
        <dbReference type="ChEBI" id="CHEBI:30013"/>
        <dbReference type="ChEBI" id="CHEBI:30616"/>
        <dbReference type="ChEBI" id="CHEBI:61977"/>
        <dbReference type="ChEBI" id="CHEBI:456216"/>
        <dbReference type="EC" id="2.7.11.1"/>
    </reaction>
</comment>
<dbReference type="EMBL" id="HBKN01000669">
    <property type="protein sequence ID" value="CAE2191258.1"/>
    <property type="molecule type" value="Transcribed_RNA"/>
</dbReference>
<evidence type="ECO:0000256" key="1">
    <source>
        <dbReference type="ARBA" id="ARBA00004479"/>
    </source>
</evidence>
<sequence length="335" mass="36857">MNNTWSILYDFQKDEKLCLENQNTSNDLCLFNMSNPNIGFWFKNESQLVWKNITGWKSLAAGYSHTCGITDEDTILCWGQGKNQQSLLPQWIVSMHENLQWKAISCGTSHTCAILKNGSAACWGSNVEGQISIPPQVAAWEMIDCGYAHTCGIDVNGSAYCWGWDGITPGRLIPFGQTKVPSDISSWRSIAAGFVHSCGVASNGEGRCWGSNGNDQISMPSYLESAASQEANVNMSMHFAIQEPSRWESITASYFHSCGLTVNKTIICWGSNDARQNDVPSVVNAQYLSVTSGYVHNCAMNASGQALCWGPRPNAIKNYWYVGQTTVPQRGAFKI</sequence>
<evidence type="ECO:0000313" key="12">
    <source>
        <dbReference type="EMBL" id="CAE2191258.1"/>
    </source>
</evidence>
<evidence type="ECO:0000256" key="4">
    <source>
        <dbReference type="ARBA" id="ARBA00022729"/>
    </source>
</evidence>
<evidence type="ECO:0000256" key="10">
    <source>
        <dbReference type="ARBA" id="ARBA00047899"/>
    </source>
</evidence>
<accession>A0A7S4H8P5</accession>
<name>A0A7S4H8P5_GUITH</name>
<keyword evidence="5" id="KW-1133">Transmembrane helix</keyword>
<gene>
    <name evidence="12" type="ORF">GTHE00462_LOCUS569</name>
</gene>
<evidence type="ECO:0000256" key="11">
    <source>
        <dbReference type="ARBA" id="ARBA00048679"/>
    </source>
</evidence>
<protein>
    <recommendedName>
        <fullName evidence="2">non-specific serine/threonine protein kinase</fullName>
        <ecNumber evidence="2">2.7.11.1</ecNumber>
    </recommendedName>
</protein>
<evidence type="ECO:0000256" key="5">
    <source>
        <dbReference type="ARBA" id="ARBA00022989"/>
    </source>
</evidence>
<evidence type="ECO:0000256" key="8">
    <source>
        <dbReference type="ARBA" id="ARBA00023170"/>
    </source>
</evidence>
<dbReference type="Gene3D" id="2.130.10.30">
    <property type="entry name" value="Regulator of chromosome condensation 1/beta-lactamase-inhibitor protein II"/>
    <property type="match status" value="2"/>
</dbReference>
<dbReference type="GO" id="GO:0004674">
    <property type="term" value="F:protein serine/threonine kinase activity"/>
    <property type="evidence" value="ECO:0007669"/>
    <property type="project" value="UniProtKB-KW"/>
</dbReference>
<evidence type="ECO:0000256" key="3">
    <source>
        <dbReference type="ARBA" id="ARBA00022692"/>
    </source>
</evidence>
<organism evidence="12">
    <name type="scientific">Guillardia theta</name>
    <name type="common">Cryptophyte</name>
    <name type="synonym">Cryptomonas phi</name>
    <dbReference type="NCBI Taxonomy" id="55529"/>
    <lineage>
        <taxon>Eukaryota</taxon>
        <taxon>Cryptophyceae</taxon>
        <taxon>Pyrenomonadales</taxon>
        <taxon>Geminigeraceae</taxon>
        <taxon>Guillardia</taxon>
    </lineage>
</organism>
<keyword evidence="8" id="KW-0675">Receptor</keyword>
<keyword evidence="7" id="KW-1015">Disulfide bond</keyword>
<reference evidence="12" key="1">
    <citation type="submission" date="2021-01" db="EMBL/GenBank/DDBJ databases">
        <authorList>
            <person name="Corre E."/>
            <person name="Pelletier E."/>
            <person name="Niang G."/>
            <person name="Scheremetjew M."/>
            <person name="Finn R."/>
            <person name="Kale V."/>
            <person name="Holt S."/>
            <person name="Cochrane G."/>
            <person name="Meng A."/>
            <person name="Brown T."/>
            <person name="Cohen L."/>
        </authorList>
    </citation>
    <scope>NUCLEOTIDE SEQUENCE</scope>
    <source>
        <strain evidence="12">CCMP 2712</strain>
    </source>
</reference>
<dbReference type="PANTHER" id="PTHR47460:SF1">
    <property type="entry name" value="SERINE_THREONINE-PROTEIN KINASE-LIKE PROTEIN ACR4"/>
    <property type="match status" value="1"/>
</dbReference>
<proteinExistence type="predicted"/>
<evidence type="ECO:0000256" key="6">
    <source>
        <dbReference type="ARBA" id="ARBA00023136"/>
    </source>
</evidence>
<comment type="subcellular location">
    <subcellularLocation>
        <location evidence="1">Membrane</location>
        <topology evidence="1">Single-pass type I membrane protein</topology>
    </subcellularLocation>
</comment>
<dbReference type="SUPFAM" id="SSF50985">
    <property type="entry name" value="RCC1/BLIP-II"/>
    <property type="match status" value="2"/>
</dbReference>
<evidence type="ECO:0000256" key="7">
    <source>
        <dbReference type="ARBA" id="ARBA00023157"/>
    </source>
</evidence>
<dbReference type="Pfam" id="PF13540">
    <property type="entry name" value="RCC1_2"/>
    <property type="match status" value="5"/>
</dbReference>
<dbReference type="AlphaFoldDB" id="A0A7S4H8P5"/>
<keyword evidence="4" id="KW-0732">Signal</keyword>
<dbReference type="InterPro" id="IPR009091">
    <property type="entry name" value="RCC1/BLIP-II"/>
</dbReference>
<dbReference type="EC" id="2.7.11.1" evidence="2"/>
<keyword evidence="6" id="KW-0472">Membrane</keyword>
<dbReference type="PANTHER" id="PTHR47460">
    <property type="entry name" value="SERINE/THREONINE-PROTEIN KINASE-LIKE PROTEIN ACR4"/>
    <property type="match status" value="1"/>
</dbReference>
<evidence type="ECO:0000256" key="9">
    <source>
        <dbReference type="ARBA" id="ARBA00023180"/>
    </source>
</evidence>
<keyword evidence="9" id="KW-0325">Glycoprotein</keyword>
<keyword evidence="3" id="KW-0812">Transmembrane</keyword>
<evidence type="ECO:0000256" key="2">
    <source>
        <dbReference type="ARBA" id="ARBA00012513"/>
    </source>
</evidence>
<dbReference type="GO" id="GO:0016020">
    <property type="term" value="C:membrane"/>
    <property type="evidence" value="ECO:0007669"/>
    <property type="project" value="UniProtKB-SubCell"/>
</dbReference>